<reference evidence="7 8" key="1">
    <citation type="journal article" date="2021" name="Elife">
        <title>Chloroplast acquisition without the gene transfer in kleptoplastic sea slugs, Plakobranchus ocellatus.</title>
        <authorList>
            <person name="Maeda T."/>
            <person name="Takahashi S."/>
            <person name="Yoshida T."/>
            <person name="Shimamura S."/>
            <person name="Takaki Y."/>
            <person name="Nagai Y."/>
            <person name="Toyoda A."/>
            <person name="Suzuki Y."/>
            <person name="Arimoto A."/>
            <person name="Ishii H."/>
            <person name="Satoh N."/>
            <person name="Nishiyama T."/>
            <person name="Hasebe M."/>
            <person name="Maruyama T."/>
            <person name="Minagawa J."/>
            <person name="Obokata J."/>
            <person name="Shigenobu S."/>
        </authorList>
    </citation>
    <scope>NUCLEOTIDE SEQUENCE [LARGE SCALE GENOMIC DNA]</scope>
</reference>
<name>A0AAV4G6S7_9GAST</name>
<dbReference type="Proteomes" id="UP000762676">
    <property type="component" value="Unassembled WGS sequence"/>
</dbReference>
<evidence type="ECO:0000259" key="6">
    <source>
        <dbReference type="PROSITE" id="PS50262"/>
    </source>
</evidence>
<dbReference type="SUPFAM" id="SSF81321">
    <property type="entry name" value="Family A G protein-coupled receptor-like"/>
    <property type="match status" value="1"/>
</dbReference>
<comment type="caution">
    <text evidence="7">The sequence shown here is derived from an EMBL/GenBank/DDBJ whole genome shotgun (WGS) entry which is preliminary data.</text>
</comment>
<proteinExistence type="predicted"/>
<dbReference type="Pfam" id="PF00001">
    <property type="entry name" value="7tm_1"/>
    <property type="match status" value="1"/>
</dbReference>
<dbReference type="AlphaFoldDB" id="A0AAV4G6S7"/>
<organism evidence="7 8">
    <name type="scientific">Elysia marginata</name>
    <dbReference type="NCBI Taxonomy" id="1093978"/>
    <lineage>
        <taxon>Eukaryota</taxon>
        <taxon>Metazoa</taxon>
        <taxon>Spiralia</taxon>
        <taxon>Lophotrochozoa</taxon>
        <taxon>Mollusca</taxon>
        <taxon>Gastropoda</taxon>
        <taxon>Heterobranchia</taxon>
        <taxon>Euthyneura</taxon>
        <taxon>Panpulmonata</taxon>
        <taxon>Sacoglossa</taxon>
        <taxon>Placobranchoidea</taxon>
        <taxon>Plakobranchidae</taxon>
        <taxon>Elysia</taxon>
    </lineage>
</organism>
<accession>A0AAV4G6S7</accession>
<protein>
    <recommendedName>
        <fullName evidence="6">G-protein coupled receptors family 1 profile domain-containing protein</fullName>
    </recommendedName>
</protein>
<evidence type="ECO:0000256" key="1">
    <source>
        <dbReference type="ARBA" id="ARBA00004370"/>
    </source>
</evidence>
<dbReference type="GO" id="GO:0004930">
    <property type="term" value="F:G protein-coupled receptor activity"/>
    <property type="evidence" value="ECO:0007669"/>
    <property type="project" value="InterPro"/>
</dbReference>
<keyword evidence="8" id="KW-1185">Reference proteome</keyword>
<dbReference type="Gene3D" id="1.20.1070.10">
    <property type="entry name" value="Rhodopsin 7-helix transmembrane proteins"/>
    <property type="match status" value="1"/>
</dbReference>
<dbReference type="EMBL" id="BMAT01004807">
    <property type="protein sequence ID" value="GFR81152.1"/>
    <property type="molecule type" value="Genomic_DNA"/>
</dbReference>
<keyword evidence="3 5" id="KW-1133">Transmembrane helix</keyword>
<dbReference type="PROSITE" id="PS50262">
    <property type="entry name" value="G_PROTEIN_RECEP_F1_2"/>
    <property type="match status" value="1"/>
</dbReference>
<feature type="domain" description="G-protein coupled receptors family 1 profile" evidence="6">
    <location>
        <begin position="1"/>
        <end position="136"/>
    </location>
</feature>
<gene>
    <name evidence="7" type="ORF">ElyMa_002333300</name>
</gene>
<evidence type="ECO:0000256" key="3">
    <source>
        <dbReference type="ARBA" id="ARBA00022989"/>
    </source>
</evidence>
<evidence type="ECO:0000256" key="5">
    <source>
        <dbReference type="SAM" id="Phobius"/>
    </source>
</evidence>
<dbReference type="GO" id="GO:0016020">
    <property type="term" value="C:membrane"/>
    <property type="evidence" value="ECO:0007669"/>
    <property type="project" value="UniProtKB-SubCell"/>
</dbReference>
<comment type="subcellular location">
    <subcellularLocation>
        <location evidence="1">Membrane</location>
    </subcellularLocation>
</comment>
<keyword evidence="4 5" id="KW-0472">Membrane</keyword>
<evidence type="ECO:0000313" key="7">
    <source>
        <dbReference type="EMBL" id="GFR81152.1"/>
    </source>
</evidence>
<feature type="transmembrane region" description="Helical" evidence="5">
    <location>
        <begin position="86"/>
        <end position="106"/>
    </location>
</feature>
<keyword evidence="2 5" id="KW-0812">Transmembrane</keyword>
<sequence>MSPLVYDLKMTRLRMRLLLLVVWLSALLLASASFVYSHKADSAEVQSLELWNKWSQRNHSVNATLSPVLQPLTDDKMCRLAPPPEYSLVLVVITLFLPFSIVVALYTRIYRVVLDQLTAIRISQTLASVERAKSRS</sequence>
<evidence type="ECO:0000256" key="2">
    <source>
        <dbReference type="ARBA" id="ARBA00022692"/>
    </source>
</evidence>
<evidence type="ECO:0000313" key="8">
    <source>
        <dbReference type="Proteomes" id="UP000762676"/>
    </source>
</evidence>
<dbReference type="InterPro" id="IPR000276">
    <property type="entry name" value="GPCR_Rhodpsn"/>
</dbReference>
<dbReference type="InterPro" id="IPR017452">
    <property type="entry name" value="GPCR_Rhodpsn_7TM"/>
</dbReference>
<evidence type="ECO:0000256" key="4">
    <source>
        <dbReference type="ARBA" id="ARBA00023136"/>
    </source>
</evidence>